<dbReference type="NCBIfam" id="TIGR00322">
    <property type="entry name" value="diphth2_R"/>
    <property type="match status" value="1"/>
</dbReference>
<dbReference type="PANTHER" id="PTHR10762">
    <property type="entry name" value="DIPHTHAMIDE BIOSYNTHESIS PROTEIN"/>
    <property type="match status" value="1"/>
</dbReference>
<reference evidence="2" key="1">
    <citation type="journal article" date="2017" name="PLoS ONE">
        <title>The Agassiz's desert tortoise genome provides a resource for the conservation of a threatened species.</title>
        <authorList>
            <person name="Tollis M."/>
            <person name="DeNardo D.F."/>
            <person name="Cornelius J.A."/>
            <person name="Dolby G.A."/>
            <person name="Edwards T."/>
            <person name="Henen B.T."/>
            <person name="Karl A.E."/>
            <person name="Murphy R.W."/>
            <person name="Kusumi K."/>
        </authorList>
    </citation>
    <scope>NUCLEOTIDE SEQUENCE [LARGE SCALE GENOMIC DNA]</scope>
</reference>
<organism evidence="1 2">
    <name type="scientific">Gopherus agassizii</name>
    <name type="common">Agassiz's desert tortoise</name>
    <dbReference type="NCBI Taxonomy" id="38772"/>
    <lineage>
        <taxon>Eukaryota</taxon>
        <taxon>Metazoa</taxon>
        <taxon>Chordata</taxon>
        <taxon>Craniata</taxon>
        <taxon>Vertebrata</taxon>
        <taxon>Euteleostomi</taxon>
        <taxon>Archelosauria</taxon>
        <taxon>Testudinata</taxon>
        <taxon>Testudines</taxon>
        <taxon>Cryptodira</taxon>
        <taxon>Durocryptodira</taxon>
        <taxon>Testudinoidea</taxon>
        <taxon>Testudinidae</taxon>
        <taxon>Gopherus</taxon>
    </lineage>
</organism>
<evidence type="ECO:0000313" key="1">
    <source>
        <dbReference type="Ensembl" id="ENSGAGP00000006402.1"/>
    </source>
</evidence>
<proteinExistence type="predicted"/>
<dbReference type="AlphaFoldDB" id="A0A452GWD8"/>
<dbReference type="Proteomes" id="UP000291020">
    <property type="component" value="Unassembled WGS sequence"/>
</dbReference>
<accession>A0A452GWD8</accession>
<dbReference type="Ensembl" id="ENSGAGT00000007451.1">
    <property type="protein sequence ID" value="ENSGAGP00000006402.1"/>
    <property type="gene ID" value="ENSGAGG00000005176.1"/>
</dbReference>
<name>A0A452GWD8_9SAUR</name>
<reference evidence="1" key="2">
    <citation type="submission" date="2025-08" db="UniProtKB">
        <authorList>
            <consortium name="Ensembl"/>
        </authorList>
    </citation>
    <scope>IDENTIFICATION</scope>
</reference>
<sequence length="169" mass="18169">MATLFSNDGAEVVQRALPAKESSGRTPAEALDEFYELERAAAFVTAGEFHRVALQFPDELLVDSAAIAAKMEEATGSKMYILGDTSYGWAPAPALPPCWIRGRGEAAPQDRNCCATSLVLPSGMANPPRLVLFPPLGLRGLPLPPVFPPVLRPLGLSHCFPWVLLTRLS</sequence>
<dbReference type="PANTHER" id="PTHR10762:SF2">
    <property type="entry name" value="2-(3-AMINO-3-CARBOXYPROPYL)HISTIDINE SYNTHASE SUBUNIT 2"/>
    <property type="match status" value="1"/>
</dbReference>
<dbReference type="GO" id="GO:0017183">
    <property type="term" value="P:protein histidyl modification to diphthamide"/>
    <property type="evidence" value="ECO:0007669"/>
    <property type="project" value="InterPro"/>
</dbReference>
<keyword evidence="2" id="KW-1185">Reference proteome</keyword>
<dbReference type="InterPro" id="IPR042263">
    <property type="entry name" value="DPH1/DPH2_1"/>
</dbReference>
<dbReference type="GO" id="GO:0090560">
    <property type="term" value="F:2-(3-amino-3-carboxypropyl)histidine synthase activity"/>
    <property type="evidence" value="ECO:0007669"/>
    <property type="project" value="InterPro"/>
</dbReference>
<dbReference type="STRING" id="38772.ENSGAGP00000006402"/>
<dbReference type="Gene3D" id="3.40.50.11840">
    <property type="entry name" value="Diphthamide synthesis DPH1/DPH2 domain 1"/>
    <property type="match status" value="1"/>
</dbReference>
<protein>
    <submittedName>
        <fullName evidence="1">Uncharacterized protein</fullName>
    </submittedName>
</protein>
<reference evidence="1" key="3">
    <citation type="submission" date="2025-09" db="UniProtKB">
        <authorList>
            <consortium name="Ensembl"/>
        </authorList>
    </citation>
    <scope>IDENTIFICATION</scope>
</reference>
<dbReference type="InterPro" id="IPR016435">
    <property type="entry name" value="DPH1/DPH2"/>
</dbReference>
<evidence type="ECO:0000313" key="2">
    <source>
        <dbReference type="Proteomes" id="UP000291020"/>
    </source>
</evidence>